<evidence type="ECO:0000313" key="2">
    <source>
        <dbReference type="Proteomes" id="UP000298097"/>
    </source>
</evidence>
<organism evidence="1 2">
    <name type="scientific">Leptospira andrefontaineae</name>
    <dbReference type="NCBI Taxonomy" id="2484976"/>
    <lineage>
        <taxon>Bacteria</taxon>
        <taxon>Pseudomonadati</taxon>
        <taxon>Spirochaetota</taxon>
        <taxon>Spirochaetia</taxon>
        <taxon>Leptospirales</taxon>
        <taxon>Leptospiraceae</taxon>
        <taxon>Leptospira</taxon>
    </lineage>
</organism>
<gene>
    <name evidence="1" type="ORF">EHO65_18235</name>
</gene>
<comment type="caution">
    <text evidence="1">The sequence shown here is derived from an EMBL/GenBank/DDBJ whole genome shotgun (WGS) entry which is preliminary data.</text>
</comment>
<accession>A0A4V6QKX7</accession>
<dbReference type="Proteomes" id="UP000298097">
    <property type="component" value="Unassembled WGS sequence"/>
</dbReference>
<protein>
    <submittedName>
        <fullName evidence="1">Uncharacterized protein</fullName>
    </submittedName>
</protein>
<keyword evidence="2" id="KW-1185">Reference proteome</keyword>
<name>A0A4V6QKX7_9LEPT</name>
<proteinExistence type="predicted"/>
<sequence length="146" mass="16934">MFFDKIQFKKGITQIKFSEYGGEYGLKHNDRPKDSFLKALQGLALEVNDFLEFGFEDPFNALRIETVEFSYKDGKKIQVSGLIIKKGKNREEDLDGKFKTPKLFTEYLKGRSLSDIGLEILSDLEREAQDYVRDRRAETHLLKETA</sequence>
<dbReference type="RefSeq" id="WP_135775979.1">
    <property type="nucleotide sequence ID" value="NZ_RQEY01000024.1"/>
</dbReference>
<reference evidence="1" key="1">
    <citation type="journal article" date="2019" name="PLoS Negl. Trop. Dis.">
        <title>Revisiting the worldwide diversity of Leptospira species in the environment.</title>
        <authorList>
            <person name="Vincent A.T."/>
            <person name="Schiettekatte O."/>
            <person name="Bourhy P."/>
            <person name="Veyrier F.J."/>
            <person name="Picardeau M."/>
        </authorList>
    </citation>
    <scope>NUCLEOTIDE SEQUENCE [LARGE SCALE GENOMIC DNA]</scope>
    <source>
        <strain evidence="1">201800301</strain>
    </source>
</reference>
<dbReference type="EMBL" id="RQEY01000024">
    <property type="protein sequence ID" value="TGK36242.1"/>
    <property type="molecule type" value="Genomic_DNA"/>
</dbReference>
<evidence type="ECO:0000313" key="1">
    <source>
        <dbReference type="EMBL" id="TGK36242.1"/>
    </source>
</evidence>
<dbReference type="AlphaFoldDB" id="A0A4V6QKX7"/>